<name>A0A7J4IY08_9ARCH</name>
<protein>
    <submittedName>
        <fullName evidence="1">Uncharacterized protein</fullName>
    </submittedName>
</protein>
<sequence>MNLFRIANGPWERLFEGNFQDHEIELYSNPEKILFILIYEKQLDKVVGAIAELYKVFFASGEVEAFTETLPKEALILTKHNEKETLKFLLLGSKPVYVKWQEDEFIREVDLLVKRLMTSATMIKDVSKAYELSLSEISESREEAQNAFFSEPMLVPLLSTASHSKISEPLAPISKAVVKGEIMLGLTRDHKRIVEPLALFTRTLITDGEVKDRNRVLQVIGESALLSNVPAIFFDPQKKFAGIGEANRNMAEIQKFEVNTDPLGFPARVFRQRESIKVDMNLIDPEIIAELFGVGEKDFPRIIRGVLEKGPVRSMNELIEKVSGTSQTEEYSEFKIRKAARILKLIDLRYPSLFGGLNDIDEMIRQGSSSLARASIVELDGLDKRSTMLMFYSLLKGIHENMKKKGKSDSLKAMMLLPSLQMMRMTGKQAGRKEINSIMQSLEGLGIAFAIATEHLIDVDQEIKAIINAQINVVSENDIGVQLSNRKSYRVLLRPTLSKPAM</sequence>
<dbReference type="EMBL" id="DUGC01000115">
    <property type="protein sequence ID" value="HIH10421.1"/>
    <property type="molecule type" value="Genomic_DNA"/>
</dbReference>
<comment type="caution">
    <text evidence="1">The sequence shown here is derived from an EMBL/GenBank/DDBJ whole genome shotgun (WGS) entry which is preliminary data.</text>
</comment>
<dbReference type="Proteomes" id="UP000565078">
    <property type="component" value="Unassembled WGS sequence"/>
</dbReference>
<organism evidence="1 2">
    <name type="scientific">Candidatus Iainarchaeum sp</name>
    <dbReference type="NCBI Taxonomy" id="3101447"/>
    <lineage>
        <taxon>Archaea</taxon>
        <taxon>Candidatus Iainarchaeota</taxon>
        <taxon>Candidatus Iainarchaeia</taxon>
        <taxon>Candidatus Iainarchaeales</taxon>
        <taxon>Candidatus Iainarchaeaceae</taxon>
        <taxon>Candidatus Iainarchaeum</taxon>
    </lineage>
</organism>
<dbReference type="AlphaFoldDB" id="A0A7J4IY08"/>
<gene>
    <name evidence="1" type="ORF">HA254_07195</name>
</gene>
<accession>A0A7J4IY08</accession>
<reference evidence="2" key="1">
    <citation type="journal article" date="2020" name="bioRxiv">
        <title>A rank-normalized archaeal taxonomy based on genome phylogeny resolves widespread incomplete and uneven classifications.</title>
        <authorList>
            <person name="Rinke C."/>
            <person name="Chuvochina M."/>
            <person name="Mussig A.J."/>
            <person name="Chaumeil P.-A."/>
            <person name="Waite D.W."/>
            <person name="Whitman W.B."/>
            <person name="Parks D.H."/>
            <person name="Hugenholtz P."/>
        </authorList>
    </citation>
    <scope>NUCLEOTIDE SEQUENCE [LARGE SCALE GENOMIC DNA]</scope>
</reference>
<proteinExistence type="predicted"/>
<evidence type="ECO:0000313" key="2">
    <source>
        <dbReference type="Proteomes" id="UP000565078"/>
    </source>
</evidence>
<evidence type="ECO:0000313" key="1">
    <source>
        <dbReference type="EMBL" id="HIH10421.1"/>
    </source>
</evidence>